<feature type="domain" description="Mannosyl-glycoprotein endo-beta-N-acetylglucosamidase-like" evidence="4">
    <location>
        <begin position="172"/>
        <end position="306"/>
    </location>
</feature>
<name>A0A8J2Z5M3_9GAMM</name>
<dbReference type="PROSITE" id="PS51257">
    <property type="entry name" value="PROKAR_LIPOPROTEIN"/>
    <property type="match status" value="1"/>
</dbReference>
<accession>A0A8J2Z5M3</accession>
<dbReference type="Proteomes" id="UP000636949">
    <property type="component" value="Unassembled WGS sequence"/>
</dbReference>
<dbReference type="Gene3D" id="3.10.350.10">
    <property type="entry name" value="LysM domain"/>
    <property type="match status" value="1"/>
</dbReference>
<dbReference type="InterPro" id="IPR036779">
    <property type="entry name" value="LysM_dom_sf"/>
</dbReference>
<evidence type="ECO:0000256" key="2">
    <source>
        <dbReference type="ARBA" id="ARBA00022638"/>
    </source>
</evidence>
<dbReference type="RefSeq" id="WP_117003402.1">
    <property type="nucleotide sequence ID" value="NZ_BMJS01000026.1"/>
</dbReference>
<organism evidence="5 6">
    <name type="scientific">Cysteiniphilum litorale</name>
    <dbReference type="NCBI Taxonomy" id="2056700"/>
    <lineage>
        <taxon>Bacteria</taxon>
        <taxon>Pseudomonadati</taxon>
        <taxon>Pseudomonadota</taxon>
        <taxon>Gammaproteobacteria</taxon>
        <taxon>Thiotrichales</taxon>
        <taxon>Fastidiosibacteraceae</taxon>
        <taxon>Cysteiniphilum</taxon>
    </lineage>
</organism>
<dbReference type="InterPro" id="IPR053195">
    <property type="entry name" value="Bax-like"/>
</dbReference>
<dbReference type="GO" id="GO:0042742">
    <property type="term" value="P:defense response to bacterium"/>
    <property type="evidence" value="ECO:0007669"/>
    <property type="project" value="UniProtKB-KW"/>
</dbReference>
<comment type="caution">
    <text evidence="5">The sequence shown here is derived from an EMBL/GenBank/DDBJ whole genome shotgun (WGS) entry which is preliminary data.</text>
</comment>
<dbReference type="InterPro" id="IPR018392">
    <property type="entry name" value="LysM"/>
</dbReference>
<protein>
    <recommendedName>
        <fullName evidence="3">Peptidoglycan hydrolase</fullName>
    </recommendedName>
</protein>
<evidence type="ECO:0000259" key="4">
    <source>
        <dbReference type="SMART" id="SM00047"/>
    </source>
</evidence>
<dbReference type="Pfam" id="PF01476">
    <property type="entry name" value="LysM"/>
    <property type="match status" value="1"/>
</dbReference>
<reference evidence="5" key="2">
    <citation type="submission" date="2020-09" db="EMBL/GenBank/DDBJ databases">
        <authorList>
            <person name="Sun Q."/>
            <person name="Zhou Y."/>
        </authorList>
    </citation>
    <scope>NUCLEOTIDE SEQUENCE</scope>
    <source>
        <strain evidence="5">CGMCC 1.15758</strain>
    </source>
</reference>
<dbReference type="EMBL" id="BMJS01000026">
    <property type="protein sequence ID" value="GGG02835.1"/>
    <property type="molecule type" value="Genomic_DNA"/>
</dbReference>
<dbReference type="PANTHER" id="PTHR40572">
    <property type="entry name" value="PROTEIN BAX"/>
    <property type="match status" value="1"/>
</dbReference>
<keyword evidence="2" id="KW-0081">Bacteriolytic enzyme</keyword>
<reference evidence="5" key="1">
    <citation type="journal article" date="2014" name="Int. J. Syst. Evol. Microbiol.">
        <title>Complete genome sequence of Corynebacterium casei LMG S-19264T (=DSM 44701T), isolated from a smear-ripened cheese.</title>
        <authorList>
            <consortium name="US DOE Joint Genome Institute (JGI-PGF)"/>
            <person name="Walter F."/>
            <person name="Albersmeier A."/>
            <person name="Kalinowski J."/>
            <person name="Ruckert C."/>
        </authorList>
    </citation>
    <scope>NUCLEOTIDE SEQUENCE</scope>
    <source>
        <strain evidence="5">CGMCC 1.15758</strain>
    </source>
</reference>
<dbReference type="PANTHER" id="PTHR40572:SF1">
    <property type="entry name" value="PROTEIN BAX"/>
    <property type="match status" value="1"/>
</dbReference>
<dbReference type="SMART" id="SM00047">
    <property type="entry name" value="LYZ2"/>
    <property type="match status" value="1"/>
</dbReference>
<keyword evidence="6" id="KW-1185">Reference proteome</keyword>
<evidence type="ECO:0000313" key="6">
    <source>
        <dbReference type="Proteomes" id="UP000636949"/>
    </source>
</evidence>
<proteinExistence type="predicted"/>
<keyword evidence="1" id="KW-0929">Antimicrobial</keyword>
<dbReference type="Pfam" id="PF01832">
    <property type="entry name" value="Glucosaminidase"/>
    <property type="match status" value="1"/>
</dbReference>
<dbReference type="InterPro" id="IPR002901">
    <property type="entry name" value="MGlyc_endo_b_GlcNAc-like_dom"/>
</dbReference>
<dbReference type="OrthoDB" id="9788155at2"/>
<sequence length="328" mass="36695">MARINSIRSIKSNSIIFMVVLLSACTTVNNMPDSSSYSVAQKEQKTQKQQIHAERNIDTNKHDVLTTLNLPPSCSYDSAYKYLVLKGDAIDRIAHRIGVSSGCIVQMNNLEDNDLSISQALRLPKQAFINTMLTKMCPINRQILKDRDFLLALESKPSITRQDKVRLRKLADVYALQAYAKNASSLINHLLLRVNVIPESLTLAQAIVESNWGGSRFAVHGKNYFGLHCFSQGCGIAPKYPTPGVIDEVSKFTDVSAGIADYYRVLNTLAPYAEFREQRAQLIMLNGYDLADYLQSYSGLKGDEYATILKTVMRHNDLGQYDGLCEKI</sequence>
<gene>
    <name evidence="5" type="ORF">GCM10010995_20330</name>
</gene>
<evidence type="ECO:0000313" key="5">
    <source>
        <dbReference type="EMBL" id="GGG02835.1"/>
    </source>
</evidence>
<dbReference type="GO" id="GO:0031640">
    <property type="term" value="P:killing of cells of another organism"/>
    <property type="evidence" value="ECO:0007669"/>
    <property type="project" value="UniProtKB-KW"/>
</dbReference>
<dbReference type="Gene3D" id="1.10.530.10">
    <property type="match status" value="1"/>
</dbReference>
<evidence type="ECO:0000256" key="3">
    <source>
        <dbReference type="ARBA" id="ARBA00032108"/>
    </source>
</evidence>
<dbReference type="AlphaFoldDB" id="A0A8J2Z5M3"/>
<dbReference type="SUPFAM" id="SSF54106">
    <property type="entry name" value="LysM domain"/>
    <property type="match status" value="1"/>
</dbReference>
<dbReference type="GO" id="GO:0004040">
    <property type="term" value="F:amidase activity"/>
    <property type="evidence" value="ECO:0007669"/>
    <property type="project" value="InterPro"/>
</dbReference>
<evidence type="ECO:0000256" key="1">
    <source>
        <dbReference type="ARBA" id="ARBA00022529"/>
    </source>
</evidence>